<dbReference type="InterPro" id="IPR032710">
    <property type="entry name" value="NTF2-like_dom_sf"/>
</dbReference>
<evidence type="ECO:0000313" key="3">
    <source>
        <dbReference type="Proteomes" id="UP001500738"/>
    </source>
</evidence>
<reference evidence="2 3" key="1">
    <citation type="journal article" date="2019" name="Int. J. Syst. Evol. Microbiol.">
        <title>The Global Catalogue of Microorganisms (GCM) 10K type strain sequencing project: providing services to taxonomists for standard genome sequencing and annotation.</title>
        <authorList>
            <consortium name="The Broad Institute Genomics Platform"/>
            <consortium name="The Broad Institute Genome Sequencing Center for Infectious Disease"/>
            <person name="Wu L."/>
            <person name="Ma J."/>
        </authorList>
    </citation>
    <scope>NUCLEOTIDE SEQUENCE [LARGE SCALE GENOMIC DNA]</scope>
    <source>
        <strain evidence="2 3">JCM 15910</strain>
    </source>
</reference>
<comment type="caution">
    <text evidence="2">The sequence shown here is derived from an EMBL/GenBank/DDBJ whole genome shotgun (WGS) entry which is preliminary data.</text>
</comment>
<keyword evidence="1" id="KW-0732">Signal</keyword>
<name>A0ABN1LZ05_9SPHN</name>
<protein>
    <recommendedName>
        <fullName evidence="4">DUF4440 domain-containing protein</fullName>
    </recommendedName>
</protein>
<evidence type="ECO:0000313" key="2">
    <source>
        <dbReference type="EMBL" id="GAA0862188.1"/>
    </source>
</evidence>
<dbReference type="Gene3D" id="3.10.450.50">
    <property type="match status" value="1"/>
</dbReference>
<feature type="chain" id="PRO_5045238260" description="DUF4440 domain-containing protein" evidence="1">
    <location>
        <begin position="25"/>
        <end position="163"/>
    </location>
</feature>
<organism evidence="2 3">
    <name type="scientific">Sphingopyxis soli</name>
    <dbReference type="NCBI Taxonomy" id="592051"/>
    <lineage>
        <taxon>Bacteria</taxon>
        <taxon>Pseudomonadati</taxon>
        <taxon>Pseudomonadota</taxon>
        <taxon>Alphaproteobacteria</taxon>
        <taxon>Sphingomonadales</taxon>
        <taxon>Sphingomonadaceae</taxon>
        <taxon>Sphingopyxis</taxon>
    </lineage>
</organism>
<evidence type="ECO:0000256" key="1">
    <source>
        <dbReference type="SAM" id="SignalP"/>
    </source>
</evidence>
<accession>A0ABN1LZ05</accession>
<dbReference type="RefSeq" id="WP_215355846.1">
    <property type="nucleotide sequence ID" value="NZ_BAAAFE010000003.1"/>
</dbReference>
<evidence type="ECO:0008006" key="4">
    <source>
        <dbReference type="Google" id="ProtNLM"/>
    </source>
</evidence>
<dbReference type="Proteomes" id="UP001500738">
    <property type="component" value="Unassembled WGS sequence"/>
</dbReference>
<gene>
    <name evidence="2" type="ORF">GCM10009115_07800</name>
</gene>
<proteinExistence type="predicted"/>
<dbReference type="EMBL" id="BAAAFE010000003">
    <property type="protein sequence ID" value="GAA0862188.1"/>
    <property type="molecule type" value="Genomic_DNA"/>
</dbReference>
<feature type="signal peptide" evidence="1">
    <location>
        <begin position="1"/>
        <end position="24"/>
    </location>
</feature>
<sequence length="163" mass="17463">MTKTLIRTAAVAALLAAASTPALASNADYVAPYRLLQQANRTLDPALATSAYATEGVLVFDIPGAPAESFRGHDAIRAAYVRSFRQVDPGTPIALEFRFEGPVRPAPHKGAYRLTAKIGGREIVAYGRFTASLVWDRNAWRFAEDRGTAASAADYEALPPADL</sequence>
<keyword evidence="3" id="KW-1185">Reference proteome</keyword>
<dbReference type="SUPFAM" id="SSF54427">
    <property type="entry name" value="NTF2-like"/>
    <property type="match status" value="1"/>
</dbReference>